<organism evidence="4 5">
    <name type="scientific">Rhodocollybia butyracea</name>
    <dbReference type="NCBI Taxonomy" id="206335"/>
    <lineage>
        <taxon>Eukaryota</taxon>
        <taxon>Fungi</taxon>
        <taxon>Dikarya</taxon>
        <taxon>Basidiomycota</taxon>
        <taxon>Agaricomycotina</taxon>
        <taxon>Agaricomycetes</taxon>
        <taxon>Agaricomycetidae</taxon>
        <taxon>Agaricales</taxon>
        <taxon>Marasmiineae</taxon>
        <taxon>Omphalotaceae</taxon>
        <taxon>Rhodocollybia</taxon>
    </lineage>
</organism>
<gene>
    <name evidence="4" type="ORF">BDP27DRAFT_1313109</name>
</gene>
<dbReference type="EMBL" id="JADNRY010000005">
    <property type="protein sequence ID" value="KAF9077081.1"/>
    <property type="molecule type" value="Genomic_DNA"/>
</dbReference>
<proteinExistence type="inferred from homology"/>
<evidence type="ECO:0000259" key="3">
    <source>
        <dbReference type="Pfam" id="PF00561"/>
    </source>
</evidence>
<evidence type="ECO:0000256" key="1">
    <source>
        <dbReference type="ARBA" id="ARBA00008645"/>
    </source>
</evidence>
<keyword evidence="5" id="KW-1185">Reference proteome</keyword>
<dbReference type="SUPFAM" id="SSF53474">
    <property type="entry name" value="alpha/beta-Hydrolases"/>
    <property type="match status" value="1"/>
</dbReference>
<dbReference type="Gene3D" id="3.40.50.1820">
    <property type="entry name" value="alpha/beta hydrolase"/>
    <property type="match status" value="1"/>
</dbReference>
<feature type="domain" description="AB hydrolase-1" evidence="3">
    <location>
        <begin position="67"/>
        <end position="307"/>
    </location>
</feature>
<dbReference type="OrthoDB" id="8119704at2759"/>
<evidence type="ECO:0000313" key="5">
    <source>
        <dbReference type="Proteomes" id="UP000772434"/>
    </source>
</evidence>
<reference evidence="4" key="1">
    <citation type="submission" date="2020-11" db="EMBL/GenBank/DDBJ databases">
        <authorList>
            <consortium name="DOE Joint Genome Institute"/>
            <person name="Ahrendt S."/>
            <person name="Riley R."/>
            <person name="Andreopoulos W."/>
            <person name="Labutti K."/>
            <person name="Pangilinan J."/>
            <person name="Ruiz-Duenas F.J."/>
            <person name="Barrasa J.M."/>
            <person name="Sanchez-Garcia M."/>
            <person name="Camarero S."/>
            <person name="Miyauchi S."/>
            <person name="Serrano A."/>
            <person name="Linde D."/>
            <person name="Babiker R."/>
            <person name="Drula E."/>
            <person name="Ayuso-Fernandez I."/>
            <person name="Pacheco R."/>
            <person name="Padilla G."/>
            <person name="Ferreira P."/>
            <person name="Barriuso J."/>
            <person name="Kellner H."/>
            <person name="Castanera R."/>
            <person name="Alfaro M."/>
            <person name="Ramirez L."/>
            <person name="Pisabarro A.G."/>
            <person name="Kuo A."/>
            <person name="Tritt A."/>
            <person name="Lipzen A."/>
            <person name="He G."/>
            <person name="Yan M."/>
            <person name="Ng V."/>
            <person name="Cullen D."/>
            <person name="Martin F."/>
            <person name="Rosso M.-N."/>
            <person name="Henrissat B."/>
            <person name="Hibbett D."/>
            <person name="Martinez A.T."/>
            <person name="Grigoriev I.V."/>
        </authorList>
    </citation>
    <scope>NUCLEOTIDE SEQUENCE</scope>
    <source>
        <strain evidence="4">AH 40177</strain>
    </source>
</reference>
<comment type="caution">
    <text evidence="4">The sequence shown here is derived from an EMBL/GenBank/DDBJ whole genome shotgun (WGS) entry which is preliminary data.</text>
</comment>
<dbReference type="GO" id="GO:0005739">
    <property type="term" value="C:mitochondrion"/>
    <property type="evidence" value="ECO:0007669"/>
    <property type="project" value="TreeGrafter"/>
</dbReference>
<dbReference type="GO" id="GO:0052689">
    <property type="term" value="F:carboxylic ester hydrolase activity"/>
    <property type="evidence" value="ECO:0007669"/>
    <property type="project" value="TreeGrafter"/>
</dbReference>
<dbReference type="InterPro" id="IPR029058">
    <property type="entry name" value="AB_hydrolase_fold"/>
</dbReference>
<accession>A0A9P5Q893</accession>
<dbReference type="Pfam" id="PF00561">
    <property type="entry name" value="Abhydrolase_1"/>
    <property type="match status" value="1"/>
</dbReference>
<dbReference type="PANTHER" id="PTHR46118">
    <property type="entry name" value="PROTEIN ABHD11"/>
    <property type="match status" value="1"/>
</dbReference>
<dbReference type="PANTHER" id="PTHR46118:SF4">
    <property type="entry name" value="PROTEIN ABHD11"/>
    <property type="match status" value="1"/>
</dbReference>
<sequence>MSFLQTPFITLTQRQRSLQLTRRRLPWNLISCARYSSTSNSETEATTPQELDFLEQIPENGNKTNGALVILHGLFGSKRNWTSLSKAFSRDLNIPVYALDLRNHGTSPHALPMTYAAMASDVLNFIKQKKLERISLLGHSMGGKLAMTVALDPSLPPSGVLQNLIIADIAPVRAKLSNEFVLYTEAMKKIESMKLRTRKEATRVLEEYEKDTNIVLFLLTNILMPNETGEDYIRFRIPLGTLSDALSELGSFPYLPGERKWEGKTLFVKGEKSKFINHHYHSAMNDFFPNMNMEPIDTGHWVHAERPGEFKTLVENFIRAG</sequence>
<protein>
    <submittedName>
        <fullName evidence="4">Alpha/beta-hydrolase</fullName>
    </submittedName>
</protein>
<dbReference type="AlphaFoldDB" id="A0A9P5Q893"/>
<dbReference type="InterPro" id="IPR000073">
    <property type="entry name" value="AB_hydrolase_1"/>
</dbReference>
<evidence type="ECO:0000256" key="2">
    <source>
        <dbReference type="ARBA" id="ARBA00022801"/>
    </source>
</evidence>
<comment type="similarity">
    <text evidence="1">Belongs to the AB hydrolase superfamily.</text>
</comment>
<evidence type="ECO:0000313" key="4">
    <source>
        <dbReference type="EMBL" id="KAF9077081.1"/>
    </source>
</evidence>
<dbReference type="Proteomes" id="UP000772434">
    <property type="component" value="Unassembled WGS sequence"/>
</dbReference>
<keyword evidence="2" id="KW-0378">Hydrolase</keyword>
<name>A0A9P5Q893_9AGAR</name>